<gene>
    <name evidence="2" type="ORF">EAH76_10780</name>
</gene>
<dbReference type="SUPFAM" id="SSF53098">
    <property type="entry name" value="Ribonuclease H-like"/>
    <property type="match status" value="1"/>
</dbReference>
<evidence type="ECO:0000259" key="1">
    <source>
        <dbReference type="Pfam" id="PF00929"/>
    </source>
</evidence>
<reference evidence="2 3" key="1">
    <citation type="journal article" date="2019" name="Environ. Microbiol.">
        <title>Species interactions and distinct microbial communities in high Arctic permafrost affected cryosols are associated with the CH4 and CO2 gas fluxes.</title>
        <authorList>
            <person name="Altshuler I."/>
            <person name="Hamel J."/>
            <person name="Turney S."/>
            <person name="Magnuson E."/>
            <person name="Levesque R."/>
            <person name="Greer C."/>
            <person name="Whyte L.G."/>
        </authorList>
    </citation>
    <scope>NUCLEOTIDE SEQUENCE [LARGE SCALE GENOMIC DNA]</scope>
    <source>
        <strain evidence="2 3">E6.1</strain>
    </source>
</reference>
<dbReference type="InterPro" id="IPR036397">
    <property type="entry name" value="RNaseH_sf"/>
</dbReference>
<feature type="domain" description="Exonuclease" evidence="1">
    <location>
        <begin position="5"/>
        <end position="64"/>
    </location>
</feature>
<comment type="caution">
    <text evidence="2">The sequence shown here is derived from an EMBL/GenBank/DDBJ whole genome shotgun (WGS) entry which is preliminary data.</text>
</comment>
<dbReference type="GO" id="GO:0006259">
    <property type="term" value="P:DNA metabolic process"/>
    <property type="evidence" value="ECO:0007669"/>
    <property type="project" value="UniProtKB-ARBA"/>
</dbReference>
<keyword evidence="3" id="KW-1185">Reference proteome</keyword>
<evidence type="ECO:0000313" key="3">
    <source>
        <dbReference type="Proteomes" id="UP000319931"/>
    </source>
</evidence>
<dbReference type="Gene3D" id="3.30.420.10">
    <property type="entry name" value="Ribonuclease H-like superfamily/Ribonuclease H"/>
    <property type="match status" value="1"/>
</dbReference>
<dbReference type="OrthoDB" id="7822240at2"/>
<evidence type="ECO:0000313" key="2">
    <source>
        <dbReference type="EMBL" id="TPG55049.1"/>
    </source>
</evidence>
<proteinExistence type="predicted"/>
<accession>A0A502FZZ1</accession>
<protein>
    <recommendedName>
        <fullName evidence="1">Exonuclease domain-containing protein</fullName>
    </recommendedName>
</protein>
<dbReference type="InterPro" id="IPR012337">
    <property type="entry name" value="RNaseH-like_sf"/>
</dbReference>
<dbReference type="Pfam" id="PF00929">
    <property type="entry name" value="RNase_T"/>
    <property type="match status" value="1"/>
</dbReference>
<dbReference type="RefSeq" id="WP_140850187.1">
    <property type="nucleotide sequence ID" value="NZ_RCZC01000002.1"/>
</dbReference>
<name>A0A502FZZ1_9SPHN</name>
<dbReference type="Proteomes" id="UP000319931">
    <property type="component" value="Unassembled WGS sequence"/>
</dbReference>
<sequence length="98" mass="10858">MRFRVLDLETTGFEPPAEVIELGIADLLGDERGMAIGPPRSWLYRPQHGIPPETKAVHHLTESDFGLLTFPCSPGQLRGSLIEPGVDMLVAHNRYGCY</sequence>
<dbReference type="GO" id="GO:0003676">
    <property type="term" value="F:nucleic acid binding"/>
    <property type="evidence" value="ECO:0007669"/>
    <property type="project" value="InterPro"/>
</dbReference>
<organism evidence="2 3">
    <name type="scientific">Sphingomonas glacialis</name>
    <dbReference type="NCBI Taxonomy" id="658225"/>
    <lineage>
        <taxon>Bacteria</taxon>
        <taxon>Pseudomonadati</taxon>
        <taxon>Pseudomonadota</taxon>
        <taxon>Alphaproteobacteria</taxon>
        <taxon>Sphingomonadales</taxon>
        <taxon>Sphingomonadaceae</taxon>
        <taxon>Sphingomonas</taxon>
    </lineage>
</organism>
<dbReference type="InterPro" id="IPR013520">
    <property type="entry name" value="Ribonucl_H"/>
</dbReference>
<dbReference type="EMBL" id="RCZC01000002">
    <property type="protein sequence ID" value="TPG55049.1"/>
    <property type="molecule type" value="Genomic_DNA"/>
</dbReference>
<dbReference type="AlphaFoldDB" id="A0A502FZZ1"/>
<dbReference type="GO" id="GO:0004527">
    <property type="term" value="F:exonuclease activity"/>
    <property type="evidence" value="ECO:0007669"/>
    <property type="project" value="UniProtKB-ARBA"/>
</dbReference>